<dbReference type="RefSeq" id="WP_117493139.1">
    <property type="nucleotide sequence ID" value="NZ_QVIG01000004.1"/>
</dbReference>
<proteinExistence type="predicted"/>
<reference evidence="1 2" key="1">
    <citation type="submission" date="2018-08" db="EMBL/GenBank/DDBJ databases">
        <title>Diversity &amp; Physiological Properties of Lignin-Decomposing Actinobacteria from Soil.</title>
        <authorList>
            <person name="Roh S.G."/>
            <person name="Kim S.B."/>
        </authorList>
    </citation>
    <scope>NUCLEOTIDE SEQUENCE [LARGE SCALE GENOMIC DNA]</scope>
    <source>
        <strain evidence="1 2">MMS17-GH009</strain>
    </source>
</reference>
<comment type="caution">
    <text evidence="1">The sequence shown here is derived from an EMBL/GenBank/DDBJ whole genome shotgun (WGS) entry which is preliminary data.</text>
</comment>
<name>A0A372ZHT7_9ACTN</name>
<sequence length="61" mass="6679">MDTTPADVRDQHITDLRAALTRAVQELSFAAGREVADDPGYSDRLMTIVGSWEETLARTAS</sequence>
<dbReference type="EMBL" id="QVIG01000004">
    <property type="protein sequence ID" value="RGD55398.1"/>
    <property type="molecule type" value="Genomic_DNA"/>
</dbReference>
<evidence type="ECO:0000313" key="2">
    <source>
        <dbReference type="Proteomes" id="UP000263377"/>
    </source>
</evidence>
<dbReference type="AlphaFoldDB" id="A0A372ZHT7"/>
<dbReference type="Proteomes" id="UP000263377">
    <property type="component" value="Unassembled WGS sequence"/>
</dbReference>
<accession>A0A372ZHT7</accession>
<protein>
    <submittedName>
        <fullName evidence="1">Uncharacterized protein</fullName>
    </submittedName>
</protein>
<gene>
    <name evidence="1" type="ORF">DR950_41790</name>
</gene>
<organism evidence="1 2">
    <name type="scientific">Kitasatospora xanthocidica</name>
    <dbReference type="NCBI Taxonomy" id="83382"/>
    <lineage>
        <taxon>Bacteria</taxon>
        <taxon>Bacillati</taxon>
        <taxon>Actinomycetota</taxon>
        <taxon>Actinomycetes</taxon>
        <taxon>Kitasatosporales</taxon>
        <taxon>Streptomycetaceae</taxon>
        <taxon>Kitasatospora</taxon>
    </lineage>
</organism>
<evidence type="ECO:0000313" key="1">
    <source>
        <dbReference type="EMBL" id="RGD55398.1"/>
    </source>
</evidence>
<keyword evidence="2" id="KW-1185">Reference proteome</keyword>